<dbReference type="Proteomes" id="UP001165583">
    <property type="component" value="Unassembled WGS sequence"/>
</dbReference>
<proteinExistence type="predicted"/>
<dbReference type="RefSeq" id="WP_260047272.1">
    <property type="nucleotide sequence ID" value="NZ_JANZXA010000013.1"/>
</dbReference>
<accession>A0ABT2I9R5</accession>
<dbReference type="EMBL" id="JANZXA010000013">
    <property type="protein sequence ID" value="MCT2401247.1"/>
    <property type="molecule type" value="Genomic_DNA"/>
</dbReference>
<feature type="compositionally biased region" description="Basic and acidic residues" evidence="1">
    <location>
        <begin position="1"/>
        <end position="14"/>
    </location>
</feature>
<comment type="caution">
    <text evidence="3">The sequence shown here is derived from an EMBL/GenBank/DDBJ whole genome shotgun (WGS) entry which is preliminary data.</text>
</comment>
<dbReference type="InterPro" id="IPR014291">
    <property type="entry name" value="SUF_FeS_clus_asmbl-assoc"/>
</dbReference>
<evidence type="ECO:0000313" key="4">
    <source>
        <dbReference type="Proteomes" id="UP001165583"/>
    </source>
</evidence>
<keyword evidence="4" id="KW-1185">Reference proteome</keyword>
<dbReference type="Gene3D" id="3.30.300.130">
    <property type="entry name" value="Fe-S cluster assembly (FSCA)"/>
    <property type="match status" value="1"/>
</dbReference>
<dbReference type="NCBIfam" id="TIGR02945">
    <property type="entry name" value="SUF_assoc"/>
    <property type="match status" value="1"/>
</dbReference>
<evidence type="ECO:0000259" key="2">
    <source>
        <dbReference type="Pfam" id="PF01883"/>
    </source>
</evidence>
<organism evidence="3 4">
    <name type="scientific">Novosphingobium mangrovi</name>
    <name type="common">ex Huang et al. 2023</name>
    <dbReference type="NCBI Taxonomy" id="2976432"/>
    <lineage>
        <taxon>Bacteria</taxon>
        <taxon>Pseudomonadati</taxon>
        <taxon>Pseudomonadota</taxon>
        <taxon>Alphaproteobacteria</taxon>
        <taxon>Sphingomonadales</taxon>
        <taxon>Sphingomonadaceae</taxon>
        <taxon>Novosphingobium</taxon>
    </lineage>
</organism>
<dbReference type="InterPro" id="IPR002744">
    <property type="entry name" value="MIP18-like"/>
</dbReference>
<dbReference type="Pfam" id="PF01883">
    <property type="entry name" value="FeS_assembly_P"/>
    <property type="match status" value="1"/>
</dbReference>
<dbReference type="PANTHER" id="PTHR42831">
    <property type="entry name" value="FE-S PROTEIN MATURATION AUXILIARY FACTOR YITW"/>
    <property type="match status" value="1"/>
</dbReference>
<feature type="region of interest" description="Disordered" evidence="1">
    <location>
        <begin position="1"/>
        <end position="32"/>
    </location>
</feature>
<feature type="domain" description="MIP18 family-like" evidence="2">
    <location>
        <begin position="73"/>
        <end position="143"/>
    </location>
</feature>
<reference evidence="3" key="1">
    <citation type="submission" date="2022-09" db="EMBL/GenBank/DDBJ databases">
        <title>Novosphingobium sp. Nov., a polycyclic aromatic hydrocarbon-degrading bacterium isolated form mangrove sediments in HongKong.</title>
        <authorList>
            <person name="Hu Z."/>
        </authorList>
    </citation>
    <scope>NUCLEOTIDE SEQUENCE</scope>
    <source>
        <strain evidence="3">HK4-1</strain>
    </source>
</reference>
<protein>
    <submittedName>
        <fullName evidence="3">SUF system Fe-S cluster assembly protein</fullName>
    </submittedName>
</protein>
<dbReference type="InterPro" id="IPR052339">
    <property type="entry name" value="Fe-S_Maturation_MIP18"/>
</dbReference>
<gene>
    <name evidence="3" type="ORF">NZK81_16985</name>
</gene>
<dbReference type="InterPro" id="IPR034904">
    <property type="entry name" value="FSCA_dom_sf"/>
</dbReference>
<evidence type="ECO:0000313" key="3">
    <source>
        <dbReference type="EMBL" id="MCT2401247.1"/>
    </source>
</evidence>
<dbReference type="SUPFAM" id="SSF117916">
    <property type="entry name" value="Fe-S cluster assembly (FSCA) domain-like"/>
    <property type="match status" value="1"/>
</dbReference>
<dbReference type="PANTHER" id="PTHR42831:SF1">
    <property type="entry name" value="FE-S PROTEIN MATURATION AUXILIARY FACTOR YITW"/>
    <property type="match status" value="1"/>
</dbReference>
<sequence>MTEQNRDEPRKFQIEEVESSAPPPRARVDDAALPAETAAEKLSRKRDYLEGFLSETPQGDNPGEPGGAVYEGVISALKEIFDPEIPVNIYDLGLIYGVDVTPEASVAVTMTLTTPHCPVAESMPGEVELRVAAVPGVRDCEVNLVWDPPWDMAKMSDEAKLELGML</sequence>
<name>A0ABT2I9R5_9SPHN</name>
<evidence type="ECO:0000256" key="1">
    <source>
        <dbReference type="SAM" id="MobiDB-lite"/>
    </source>
</evidence>